<evidence type="ECO:0000313" key="2">
    <source>
        <dbReference type="EMBL" id="CAD7272232.1"/>
    </source>
</evidence>
<feature type="compositionally biased region" description="Basic and acidic residues" evidence="1">
    <location>
        <begin position="34"/>
        <end position="55"/>
    </location>
</feature>
<dbReference type="EMBL" id="CAJPEX010000012">
    <property type="protein sequence ID" value="CAG0912384.1"/>
    <property type="molecule type" value="Genomic_DNA"/>
</dbReference>
<reference evidence="2" key="1">
    <citation type="submission" date="2020-11" db="EMBL/GenBank/DDBJ databases">
        <authorList>
            <person name="Tran Van P."/>
        </authorList>
    </citation>
    <scope>NUCLEOTIDE SEQUENCE</scope>
</reference>
<evidence type="ECO:0000313" key="3">
    <source>
        <dbReference type="Proteomes" id="UP000678499"/>
    </source>
</evidence>
<sequence length="165" mass="17100">MAASSKSESTSHGGVLVYMFPAPPSADVGMENPFRPDGELSREADAIVERIREGKPLTPTGTAERADVCDAGGVPTSREPGPAPTAPPCESEQVSRVDAAPPSLDSPISSKSQCLSRTGANGNSSGPNQPTSVEVQRSVVGSPAQQAERVVIKKSKTKNKCCVIQ</sequence>
<evidence type="ECO:0000256" key="1">
    <source>
        <dbReference type="SAM" id="MobiDB-lite"/>
    </source>
</evidence>
<feature type="region of interest" description="Disordered" evidence="1">
    <location>
        <begin position="28"/>
        <end position="148"/>
    </location>
</feature>
<name>A0A7R9BBY5_9CRUS</name>
<gene>
    <name evidence="2" type="ORF">NMOB1V02_LOCUS174</name>
</gene>
<keyword evidence="3" id="KW-1185">Reference proteome</keyword>
<dbReference type="AlphaFoldDB" id="A0A7R9BBY5"/>
<protein>
    <submittedName>
        <fullName evidence="2">Uncharacterized protein</fullName>
    </submittedName>
</protein>
<accession>A0A7R9BBY5</accession>
<organism evidence="2">
    <name type="scientific">Notodromas monacha</name>
    <dbReference type="NCBI Taxonomy" id="399045"/>
    <lineage>
        <taxon>Eukaryota</taxon>
        <taxon>Metazoa</taxon>
        <taxon>Ecdysozoa</taxon>
        <taxon>Arthropoda</taxon>
        <taxon>Crustacea</taxon>
        <taxon>Oligostraca</taxon>
        <taxon>Ostracoda</taxon>
        <taxon>Podocopa</taxon>
        <taxon>Podocopida</taxon>
        <taxon>Cypridocopina</taxon>
        <taxon>Cypridoidea</taxon>
        <taxon>Cyprididae</taxon>
        <taxon>Notodromas</taxon>
    </lineage>
</organism>
<dbReference type="OrthoDB" id="6381206at2759"/>
<dbReference type="Proteomes" id="UP000678499">
    <property type="component" value="Unassembled WGS sequence"/>
</dbReference>
<feature type="compositionally biased region" description="Polar residues" evidence="1">
    <location>
        <begin position="106"/>
        <end position="135"/>
    </location>
</feature>
<proteinExistence type="predicted"/>
<dbReference type="EMBL" id="OA882049">
    <property type="protein sequence ID" value="CAD7272232.1"/>
    <property type="molecule type" value="Genomic_DNA"/>
</dbReference>